<evidence type="ECO:0000313" key="1">
    <source>
        <dbReference type="EMBL" id="PQO45089.1"/>
    </source>
</evidence>
<dbReference type="AlphaFoldDB" id="A0A2S8GKW6"/>
<comment type="caution">
    <text evidence="1">The sequence shown here is derived from an EMBL/GenBank/DDBJ whole genome shotgun (WGS) entry which is preliminary data.</text>
</comment>
<sequence>MSGFAERLPILVKEQLESLPVIQANASNPATDQDGCSTDMLLLDFRFLGVAEYILQGAVKSFRELLLKSSQLQSRQFARFDQGEPIDESFVTMLAYQSLFDALAADDKEQAKLLASQMGGRPVLEKKYDHPSDRILGYTLRAFVLQDIDQMQAWTPKLLAQSQKKNEAALVGFAHVFEAILADDSDRANLGFQELIEGHKRRSKGRGVFANTPHEVLCLWGIGLARLAQSHGLKVDAIPPLMPLDLIC</sequence>
<name>A0A2S8GKW6_9BACT</name>
<dbReference type="Proteomes" id="UP000237819">
    <property type="component" value="Unassembled WGS sequence"/>
</dbReference>
<organism evidence="1 2">
    <name type="scientific">Blastopirellula marina</name>
    <dbReference type="NCBI Taxonomy" id="124"/>
    <lineage>
        <taxon>Bacteria</taxon>
        <taxon>Pseudomonadati</taxon>
        <taxon>Planctomycetota</taxon>
        <taxon>Planctomycetia</taxon>
        <taxon>Pirellulales</taxon>
        <taxon>Pirellulaceae</taxon>
        <taxon>Blastopirellula</taxon>
    </lineage>
</organism>
<dbReference type="RefSeq" id="WP_105336489.1">
    <property type="nucleotide sequence ID" value="NZ_PUHZ01000016.1"/>
</dbReference>
<accession>A0A2S8GKW6</accession>
<dbReference type="OrthoDB" id="291319at2"/>
<dbReference type="EMBL" id="PUHZ01000016">
    <property type="protein sequence ID" value="PQO45089.1"/>
    <property type="molecule type" value="Genomic_DNA"/>
</dbReference>
<gene>
    <name evidence="1" type="ORF">C5Y93_16275</name>
</gene>
<evidence type="ECO:0000313" key="2">
    <source>
        <dbReference type="Proteomes" id="UP000237819"/>
    </source>
</evidence>
<reference evidence="1 2" key="1">
    <citation type="submission" date="2018-02" db="EMBL/GenBank/DDBJ databases">
        <title>Comparative genomes isolates from brazilian mangrove.</title>
        <authorList>
            <person name="Araujo J.E."/>
            <person name="Taketani R.G."/>
            <person name="Silva M.C.P."/>
            <person name="Loureco M.V."/>
            <person name="Andreote F.D."/>
        </authorList>
    </citation>
    <scope>NUCLEOTIDE SEQUENCE [LARGE SCALE GENOMIC DNA]</scope>
    <source>
        <strain evidence="1 2">Nap-Phe MGV</strain>
    </source>
</reference>
<proteinExistence type="predicted"/>
<protein>
    <submittedName>
        <fullName evidence="1">Uncharacterized protein</fullName>
    </submittedName>
</protein>